<dbReference type="Gene3D" id="3.30.2080.10">
    <property type="entry name" value="GH92 mannosidase domain"/>
    <property type="match status" value="1"/>
</dbReference>
<dbReference type="InterPro" id="IPR041371">
    <property type="entry name" value="GH92_N"/>
</dbReference>
<evidence type="ECO:0000259" key="5">
    <source>
        <dbReference type="Pfam" id="PF07971"/>
    </source>
</evidence>
<keyword evidence="4" id="KW-0732">Signal</keyword>
<comment type="cofactor">
    <cofactor evidence="1">
        <name>Ca(2+)</name>
        <dbReference type="ChEBI" id="CHEBI:29108"/>
    </cofactor>
</comment>
<evidence type="ECO:0000259" key="6">
    <source>
        <dbReference type="Pfam" id="PF17678"/>
    </source>
</evidence>
<dbReference type="PANTHER" id="PTHR12143">
    <property type="entry name" value="PEPTIDE N-GLYCANASE PNGASE -RELATED"/>
    <property type="match status" value="1"/>
</dbReference>
<organism evidence="7 8">
    <name type="scientific">Mucilaginibacter jinjuensis</name>
    <dbReference type="NCBI Taxonomy" id="1176721"/>
    <lineage>
        <taxon>Bacteria</taxon>
        <taxon>Pseudomonadati</taxon>
        <taxon>Bacteroidota</taxon>
        <taxon>Sphingobacteriia</taxon>
        <taxon>Sphingobacteriales</taxon>
        <taxon>Sphingobacteriaceae</taxon>
        <taxon>Mucilaginibacter</taxon>
    </lineage>
</organism>
<dbReference type="RefSeq" id="WP_273632626.1">
    <property type="nucleotide sequence ID" value="NZ_CP117167.1"/>
</dbReference>
<evidence type="ECO:0000256" key="4">
    <source>
        <dbReference type="SAM" id="SignalP"/>
    </source>
</evidence>
<dbReference type="InterPro" id="IPR014718">
    <property type="entry name" value="GH-type_carb-bd"/>
</dbReference>
<dbReference type="InterPro" id="IPR008928">
    <property type="entry name" value="6-hairpin_glycosidase_sf"/>
</dbReference>
<comment type="subunit">
    <text evidence="2">Monomer.</text>
</comment>
<dbReference type="InterPro" id="IPR005887">
    <property type="entry name" value="GH92_a_mannosidase_put"/>
</dbReference>
<dbReference type="PANTHER" id="PTHR12143:SF39">
    <property type="entry name" value="SECRETED PROTEIN"/>
    <property type="match status" value="1"/>
</dbReference>
<dbReference type="Gene3D" id="1.20.1050.60">
    <property type="entry name" value="alpha-1,2-mannosidase"/>
    <property type="match status" value="1"/>
</dbReference>
<reference evidence="7 8" key="1">
    <citation type="submission" date="2023-02" db="EMBL/GenBank/DDBJ databases">
        <title>Genome sequence of Mucilaginibacter jinjuensis strain KACC 16571.</title>
        <authorList>
            <person name="Kim S."/>
            <person name="Heo J."/>
            <person name="Kwon S.-W."/>
        </authorList>
    </citation>
    <scope>NUCLEOTIDE SEQUENCE [LARGE SCALE GENOMIC DNA]</scope>
    <source>
        <strain evidence="7 8">KACC 16571</strain>
    </source>
</reference>
<dbReference type="SUPFAM" id="SSF48208">
    <property type="entry name" value="Six-hairpin glycosidases"/>
    <property type="match status" value="1"/>
</dbReference>
<dbReference type="Pfam" id="PF17678">
    <property type="entry name" value="Glyco_hydro_92N"/>
    <property type="match status" value="1"/>
</dbReference>
<dbReference type="EMBL" id="CP117167">
    <property type="protein sequence ID" value="WCT14255.1"/>
    <property type="molecule type" value="Genomic_DNA"/>
</dbReference>
<dbReference type="Pfam" id="PF07971">
    <property type="entry name" value="Glyco_hydro_92"/>
    <property type="match status" value="1"/>
</dbReference>
<dbReference type="Proteomes" id="UP001216139">
    <property type="component" value="Chromosome"/>
</dbReference>
<dbReference type="Gene3D" id="1.20.1610.10">
    <property type="entry name" value="alpha-1,2-mannosidases domains"/>
    <property type="match status" value="1"/>
</dbReference>
<sequence length="767" mass="85497">MKRSIILLFTFCWSWVLAQNNQQTKFVQYVKPLIGTGAVDTNSLSGSNFPGPTMPFGFIQLSPDTRDAPDDPASGYDYNDKTIVGFSHTHLSGTGVADLFDVLLMPSAGEIKLNPGNAKVNRSGYRSSFSHDQETARPGYYQVLLKDYGINAELTATGHTGMHRYTFPASKQSHIVLDMDHSLDKKRGYWECRVIGAEIKVINNHTLEGYRIITGWASLRKVYFHAEFSKPFDSVLMANGNSKPHAVNVINGTAVKAAINFSTTDQEQVLVKVAVSPVSIENARMNMASEVAGWDFEQVSRQCADSWEKELGKIKVEGTLEQKQIFYTGLYHAFTQPNNMADVNGDYQATDMTIRNAPDKVQYSTFSLWDTYRAAHPLYTLTQPEKSAAFINTMVRQYDTYGYLPIWQLWGEENYCMIGNHAIPVITDAVLKGIPGIDAGKAYEAVKASSMTDHPGSPFTAWEKYGYIPEDIESQSVSITLEMAYDDWCVAQLAKKLGKTEDYDYFIKRSAFYQNLYNPKTGFFQGRNKDGKWLSPFDPLSYGGNGGSPYTEANAWQYTWYVPQNVPDLIKLMGGDKNFTAKLDSFFTLANKPGNVNGNASGFIGQYAHGNEPSHHIAYLYDYSGQPWKTQYYVSKVLNELYDTSSSGYAGNEDCGQMSAWYIFSAMGFYPVNPANGVYAIGSPILKSAAIRLPNGKTFKVNVENAGTLNRYIQSVKLNGRTYNKTYITQNDIMNGSTLEFIMGAKPNKTWGTQAAARPAGWGYINN</sequence>
<feature type="chain" id="PRO_5046565921" evidence="4">
    <location>
        <begin position="19"/>
        <end position="767"/>
    </location>
</feature>
<dbReference type="InterPro" id="IPR012939">
    <property type="entry name" value="Glyco_hydro_92"/>
</dbReference>
<keyword evidence="3" id="KW-0106">Calcium</keyword>
<gene>
    <name evidence="7" type="ORF">PQO05_09950</name>
</gene>
<keyword evidence="7" id="KW-0378">Hydrolase</keyword>
<evidence type="ECO:0000313" key="8">
    <source>
        <dbReference type="Proteomes" id="UP001216139"/>
    </source>
</evidence>
<dbReference type="NCBIfam" id="TIGR01180">
    <property type="entry name" value="aman2_put"/>
    <property type="match status" value="1"/>
</dbReference>
<evidence type="ECO:0000313" key="7">
    <source>
        <dbReference type="EMBL" id="WCT14255.1"/>
    </source>
</evidence>
<evidence type="ECO:0000256" key="1">
    <source>
        <dbReference type="ARBA" id="ARBA00001913"/>
    </source>
</evidence>
<name>A0ABY7TCL8_9SPHI</name>
<protein>
    <submittedName>
        <fullName evidence="7">GH92 family glycosyl hydrolase</fullName>
    </submittedName>
</protein>
<feature type="domain" description="Glycosyl hydrolase family 92 N-terminal" evidence="6">
    <location>
        <begin position="29"/>
        <end position="276"/>
    </location>
</feature>
<dbReference type="InterPro" id="IPR050883">
    <property type="entry name" value="PNGase"/>
</dbReference>
<dbReference type="GO" id="GO:0016787">
    <property type="term" value="F:hydrolase activity"/>
    <property type="evidence" value="ECO:0007669"/>
    <property type="project" value="UniProtKB-KW"/>
</dbReference>
<evidence type="ECO:0000256" key="3">
    <source>
        <dbReference type="ARBA" id="ARBA00022837"/>
    </source>
</evidence>
<evidence type="ECO:0000256" key="2">
    <source>
        <dbReference type="ARBA" id="ARBA00011245"/>
    </source>
</evidence>
<feature type="signal peptide" evidence="4">
    <location>
        <begin position="1"/>
        <end position="18"/>
    </location>
</feature>
<dbReference type="Gene3D" id="2.70.98.10">
    <property type="match status" value="1"/>
</dbReference>
<accession>A0ABY7TCL8</accession>
<proteinExistence type="predicted"/>
<feature type="domain" description="Glycosyl hydrolase family 92" evidence="5">
    <location>
        <begin position="282"/>
        <end position="744"/>
    </location>
</feature>
<keyword evidence="8" id="KW-1185">Reference proteome</keyword>